<keyword evidence="2" id="KW-1185">Reference proteome</keyword>
<accession>A0A1M5W6M3</accession>
<dbReference type="OrthoDB" id="7203640at2"/>
<evidence type="ECO:0000313" key="2">
    <source>
        <dbReference type="Proteomes" id="UP000184211"/>
    </source>
</evidence>
<proteinExistence type="predicted"/>
<gene>
    <name evidence="1" type="ORF">SAMN04488044_0021</name>
</gene>
<dbReference type="Pfam" id="PF13704">
    <property type="entry name" value="Glyco_tranf_2_4"/>
    <property type="match status" value="1"/>
</dbReference>
<organism evidence="1 2">
    <name type="scientific">Cognatishimia maritima</name>
    <dbReference type="NCBI Taxonomy" id="870908"/>
    <lineage>
        <taxon>Bacteria</taxon>
        <taxon>Pseudomonadati</taxon>
        <taxon>Pseudomonadota</taxon>
        <taxon>Alphaproteobacteria</taxon>
        <taxon>Rhodobacterales</taxon>
        <taxon>Paracoccaceae</taxon>
        <taxon>Cognatishimia</taxon>
    </lineage>
</organism>
<dbReference type="RefSeq" id="WP_072794210.1">
    <property type="nucleotide sequence ID" value="NZ_FQWM01000010.1"/>
</dbReference>
<sequence length="319" mass="36272">MTPPRWGVVSTIKAPTEDVLQFVAYHLDLGAAEIAVFLDDSNKRTAKALSGHPNVKVISTDLDHWKSTMGRRPVKHQVRQVRNASYYYRRAKHLDWLCHIDVDEFLCPEHSVADSLAACPDDLPVSRVRPTESLCIDGLTDIDPSTTYCKARLPGGPEGRALEQKLYPHFGGVLKSGFVSHVVGKIFVRTGLSDVKFGIHRAFENKSDDLNDMVSADMELCHRHIENWEKWLQVMAFRLERGSYRSDLEQTLDPLSGRIQRHKLFTSLTEDGTGDLRAFFEEVCLATPRLRAALQETGYLRKYRLDLGAKQQRYFPDFV</sequence>
<dbReference type="GO" id="GO:0016740">
    <property type="term" value="F:transferase activity"/>
    <property type="evidence" value="ECO:0007669"/>
    <property type="project" value="UniProtKB-KW"/>
</dbReference>
<dbReference type="EMBL" id="FQWM01000010">
    <property type="protein sequence ID" value="SHH83130.1"/>
    <property type="molecule type" value="Genomic_DNA"/>
</dbReference>
<dbReference type="AlphaFoldDB" id="A0A1M5W6M3"/>
<evidence type="ECO:0000313" key="1">
    <source>
        <dbReference type="EMBL" id="SHH83130.1"/>
    </source>
</evidence>
<protein>
    <submittedName>
        <fullName evidence="1">Glycosyl transferase family 2</fullName>
    </submittedName>
</protein>
<dbReference type="STRING" id="870908.SAMN04488044_0021"/>
<keyword evidence="1" id="KW-0808">Transferase</keyword>
<name>A0A1M5W6M3_9RHOB</name>
<dbReference type="Proteomes" id="UP000184211">
    <property type="component" value="Unassembled WGS sequence"/>
</dbReference>
<reference evidence="2" key="1">
    <citation type="submission" date="2016-11" db="EMBL/GenBank/DDBJ databases">
        <authorList>
            <person name="Varghese N."/>
            <person name="Submissions S."/>
        </authorList>
    </citation>
    <scope>NUCLEOTIDE SEQUENCE [LARGE SCALE GENOMIC DNA]</scope>
    <source>
        <strain evidence="2">DSM 28223</strain>
    </source>
</reference>